<organism evidence="2 3">
    <name type="scientific">Usitatibacter rugosus</name>
    <dbReference type="NCBI Taxonomy" id="2732067"/>
    <lineage>
        <taxon>Bacteria</taxon>
        <taxon>Pseudomonadati</taxon>
        <taxon>Pseudomonadota</taxon>
        <taxon>Betaproteobacteria</taxon>
        <taxon>Nitrosomonadales</taxon>
        <taxon>Usitatibacteraceae</taxon>
        <taxon>Usitatibacter</taxon>
    </lineage>
</organism>
<evidence type="ECO:0000313" key="3">
    <source>
        <dbReference type="Proteomes" id="UP000501534"/>
    </source>
</evidence>
<accession>A0A6M4GTL6</accession>
<feature type="domain" description="NAD(P)-binding" evidence="1">
    <location>
        <begin position="8"/>
        <end position="153"/>
    </location>
</feature>
<dbReference type="AlphaFoldDB" id="A0A6M4GTL6"/>
<dbReference type="EMBL" id="CP053069">
    <property type="protein sequence ID" value="QJR10335.1"/>
    <property type="molecule type" value="Genomic_DNA"/>
</dbReference>
<protein>
    <recommendedName>
        <fullName evidence="1">NAD(P)-binding domain-containing protein</fullName>
    </recommendedName>
</protein>
<evidence type="ECO:0000313" key="2">
    <source>
        <dbReference type="EMBL" id="QJR10335.1"/>
    </source>
</evidence>
<sequence length="211" mass="22108">MTTLFIAGASGLVGGRALALALADARVTRVIAPTRRPLLAHASLENPRLEALIDDAAPEGWRADGAICALGTTRKVAGSDAAFRAVDHDLVLAIAQRLRGAGVQRFTLVSSVGADPRSRVLYTRTKGEVEEAIGRLGFPSLTILRPGFLEGERAEYRPFERVVGAVLRLAGPVLPRSARVSPVSTVARLAVETAIAGSTGTRIIGPGEIAE</sequence>
<dbReference type="InterPro" id="IPR016040">
    <property type="entry name" value="NAD(P)-bd_dom"/>
</dbReference>
<gene>
    <name evidence="2" type="ORF">DSM104443_01393</name>
</gene>
<name>A0A6M4GTL6_9PROT</name>
<dbReference type="SUPFAM" id="SSF51735">
    <property type="entry name" value="NAD(P)-binding Rossmann-fold domains"/>
    <property type="match status" value="1"/>
</dbReference>
<dbReference type="PANTHER" id="PTHR14097">
    <property type="entry name" value="OXIDOREDUCTASE HTATIP2"/>
    <property type="match status" value="1"/>
</dbReference>
<dbReference type="KEGG" id="uru:DSM104443_01393"/>
<dbReference type="Pfam" id="PF13460">
    <property type="entry name" value="NAD_binding_10"/>
    <property type="match status" value="1"/>
</dbReference>
<dbReference type="InterPro" id="IPR036291">
    <property type="entry name" value="NAD(P)-bd_dom_sf"/>
</dbReference>
<dbReference type="RefSeq" id="WP_171090766.1">
    <property type="nucleotide sequence ID" value="NZ_CP053069.1"/>
</dbReference>
<dbReference type="PANTHER" id="PTHR14097:SF7">
    <property type="entry name" value="OXIDOREDUCTASE HTATIP2"/>
    <property type="match status" value="1"/>
</dbReference>
<proteinExistence type="predicted"/>
<dbReference type="Gene3D" id="3.40.50.720">
    <property type="entry name" value="NAD(P)-binding Rossmann-like Domain"/>
    <property type="match status" value="1"/>
</dbReference>
<keyword evidence="3" id="KW-1185">Reference proteome</keyword>
<dbReference type="Proteomes" id="UP000501534">
    <property type="component" value="Chromosome"/>
</dbReference>
<evidence type="ECO:0000259" key="1">
    <source>
        <dbReference type="Pfam" id="PF13460"/>
    </source>
</evidence>
<reference evidence="2 3" key="1">
    <citation type="submission" date="2020-04" db="EMBL/GenBank/DDBJ databases">
        <title>Usitatibacter rugosus gen. nov., sp. nov. and Usitatibacter palustris sp. nov., novel members of Usitatibacteraceae fam. nov. within the order Nitrosomonadales isolated from soil.</title>
        <authorList>
            <person name="Huber K.J."/>
            <person name="Neumann-Schaal M."/>
            <person name="Geppert A."/>
            <person name="Luckner M."/>
            <person name="Wanner G."/>
            <person name="Overmann J."/>
        </authorList>
    </citation>
    <scope>NUCLEOTIDE SEQUENCE [LARGE SCALE GENOMIC DNA]</scope>
    <source>
        <strain evidence="2 3">0125_3</strain>
    </source>
</reference>